<evidence type="ECO:0000259" key="1">
    <source>
        <dbReference type="Pfam" id="PF00561"/>
    </source>
</evidence>
<organism evidence="2 3">
    <name type="scientific">Labrys okinawensis</name>
    <dbReference type="NCBI Taxonomy" id="346911"/>
    <lineage>
        <taxon>Bacteria</taxon>
        <taxon>Pseudomonadati</taxon>
        <taxon>Pseudomonadota</taxon>
        <taxon>Alphaproteobacteria</taxon>
        <taxon>Hyphomicrobiales</taxon>
        <taxon>Xanthobacteraceae</taxon>
        <taxon>Labrys</taxon>
    </lineage>
</organism>
<dbReference type="GO" id="GO:0016020">
    <property type="term" value="C:membrane"/>
    <property type="evidence" value="ECO:0007669"/>
    <property type="project" value="TreeGrafter"/>
</dbReference>
<dbReference type="Gene3D" id="3.40.50.1820">
    <property type="entry name" value="alpha/beta hydrolase"/>
    <property type="match status" value="1"/>
</dbReference>
<dbReference type="OrthoDB" id="9815441at2"/>
<dbReference type="InterPro" id="IPR000073">
    <property type="entry name" value="AB_hydrolase_1"/>
</dbReference>
<dbReference type="EMBL" id="PUEJ01000002">
    <property type="protein sequence ID" value="PRH88648.1"/>
    <property type="molecule type" value="Genomic_DNA"/>
</dbReference>
<name>A0A2S9QH27_9HYPH</name>
<gene>
    <name evidence="2" type="ORF">C5L14_05290</name>
</gene>
<accession>A0A2S9QH27</accession>
<dbReference type="AlphaFoldDB" id="A0A2S9QH27"/>
<dbReference type="PRINTS" id="PR00111">
    <property type="entry name" value="ABHYDROLASE"/>
</dbReference>
<keyword evidence="3" id="KW-1185">Reference proteome</keyword>
<dbReference type="InterPro" id="IPR050266">
    <property type="entry name" value="AB_hydrolase_sf"/>
</dbReference>
<dbReference type="PANTHER" id="PTHR43798:SF33">
    <property type="entry name" value="HYDROLASE, PUTATIVE (AFU_ORTHOLOGUE AFUA_2G14860)-RELATED"/>
    <property type="match status" value="1"/>
</dbReference>
<dbReference type="Proteomes" id="UP000237682">
    <property type="component" value="Unassembled WGS sequence"/>
</dbReference>
<feature type="domain" description="AB hydrolase-1" evidence="1">
    <location>
        <begin position="63"/>
        <end position="303"/>
    </location>
</feature>
<comment type="caution">
    <text evidence="2">The sequence shown here is derived from an EMBL/GenBank/DDBJ whole genome shotgun (WGS) entry which is preliminary data.</text>
</comment>
<dbReference type="Pfam" id="PF00561">
    <property type="entry name" value="Abhydrolase_1"/>
    <property type="match status" value="1"/>
</dbReference>
<dbReference type="GO" id="GO:0046464">
    <property type="term" value="P:acylglycerol catabolic process"/>
    <property type="evidence" value="ECO:0007669"/>
    <property type="project" value="TreeGrafter"/>
</dbReference>
<evidence type="ECO:0000313" key="3">
    <source>
        <dbReference type="Proteomes" id="UP000237682"/>
    </source>
</evidence>
<keyword evidence="2" id="KW-0378">Hydrolase</keyword>
<sequence>MTLFLLFIGILLLAHVLGAIQATNVIAARIAEENPPEGVFVPVPGGRLHLIDLGTGHGSERLPVLLLHGATSNARDIVHGIGEDLARQRRVIAVDRPGHGWSDRPNGSRDAATAAQAKLVMAALDTHGIDRFIVVGHSLAGSLATLLAVEHKDRVAGLVVLAGATHPWPGGINWYYRLAALPALGRLFVHTVMTPVGSWGLKKAVDDSFRPGKAPADYVRKASAALVLRPNEFRWNGQDVAALKACLMVQSLRYHGITVPTAIIADPADHVVSTSIHAEALHRQVQGSRLVLVPGGGHQIHYTAKQVVLEEIGRVAQAADELHSMRQAAQ</sequence>
<protein>
    <submittedName>
        <fullName evidence="2">Alpha/beta hydrolase</fullName>
    </submittedName>
</protein>
<proteinExistence type="predicted"/>
<dbReference type="SUPFAM" id="SSF53474">
    <property type="entry name" value="alpha/beta-Hydrolases"/>
    <property type="match status" value="1"/>
</dbReference>
<dbReference type="InterPro" id="IPR029058">
    <property type="entry name" value="AB_hydrolase_fold"/>
</dbReference>
<evidence type="ECO:0000313" key="2">
    <source>
        <dbReference type="EMBL" id="PRH88648.1"/>
    </source>
</evidence>
<reference evidence="2 3" key="1">
    <citation type="submission" date="2018-02" db="EMBL/GenBank/DDBJ databases">
        <title>Whole genome sequencing of endophytic bacterium.</title>
        <authorList>
            <person name="Eedara R."/>
            <person name="Podile A.R."/>
        </authorList>
    </citation>
    <scope>NUCLEOTIDE SEQUENCE [LARGE SCALE GENOMIC DNA]</scope>
    <source>
        <strain evidence="2 3">RP1T</strain>
    </source>
</reference>
<dbReference type="PANTHER" id="PTHR43798">
    <property type="entry name" value="MONOACYLGLYCEROL LIPASE"/>
    <property type="match status" value="1"/>
</dbReference>
<dbReference type="GO" id="GO:0047372">
    <property type="term" value="F:monoacylglycerol lipase activity"/>
    <property type="evidence" value="ECO:0007669"/>
    <property type="project" value="TreeGrafter"/>
</dbReference>
<dbReference type="RefSeq" id="WP_105860997.1">
    <property type="nucleotide sequence ID" value="NZ_PUEJ01000002.1"/>
</dbReference>